<feature type="binding site" evidence="1">
    <location>
        <position position="121"/>
    </location>
    <ligand>
        <name>Mn(2+)</name>
        <dbReference type="ChEBI" id="CHEBI:29035"/>
        <label>2</label>
    </ligand>
</feature>
<keyword evidence="4" id="KW-1185">Reference proteome</keyword>
<dbReference type="InterPro" id="IPR017439">
    <property type="entry name" value="Amidohydrolase"/>
</dbReference>
<keyword evidence="1" id="KW-0464">Manganese</keyword>
<dbReference type="NCBIfam" id="TIGR01891">
    <property type="entry name" value="amidohydrolases"/>
    <property type="match status" value="1"/>
</dbReference>
<dbReference type="RefSeq" id="WP_091830986.1">
    <property type="nucleotide sequence ID" value="NZ_FNZK01000007.1"/>
</dbReference>
<gene>
    <name evidence="3" type="ORF">SAMN05660742_107130</name>
</gene>
<feature type="domain" description="Peptidase M20 dimerisation" evidence="2">
    <location>
        <begin position="172"/>
        <end position="257"/>
    </location>
</feature>
<reference evidence="4" key="1">
    <citation type="submission" date="2016-10" db="EMBL/GenBank/DDBJ databases">
        <authorList>
            <person name="Varghese N."/>
            <person name="Submissions S."/>
        </authorList>
    </citation>
    <scope>NUCLEOTIDE SEQUENCE [LARGE SCALE GENOMIC DNA]</scope>
    <source>
        <strain evidence="4">DSM 2179</strain>
    </source>
</reference>
<dbReference type="PANTHER" id="PTHR30575:SF3">
    <property type="entry name" value="PEPTIDASE M20 DIMERISATION DOMAIN-CONTAINING PROTEIN"/>
    <property type="match status" value="1"/>
</dbReference>
<dbReference type="PANTHER" id="PTHR30575">
    <property type="entry name" value="PEPTIDASE M20"/>
    <property type="match status" value="1"/>
</dbReference>
<evidence type="ECO:0000259" key="2">
    <source>
        <dbReference type="Pfam" id="PF07687"/>
    </source>
</evidence>
<dbReference type="PIRSF" id="PIRSF005962">
    <property type="entry name" value="Pept_M20D_amidohydro"/>
    <property type="match status" value="1"/>
</dbReference>
<dbReference type="GO" id="GO:0046872">
    <property type="term" value="F:metal ion binding"/>
    <property type="evidence" value="ECO:0007669"/>
    <property type="project" value="UniProtKB-KW"/>
</dbReference>
<dbReference type="GO" id="GO:0071713">
    <property type="term" value="F:para-aminobenzoyl-glutamate hydrolase activity"/>
    <property type="evidence" value="ECO:0007669"/>
    <property type="project" value="TreeGrafter"/>
</dbReference>
<dbReference type="Pfam" id="PF07687">
    <property type="entry name" value="M20_dimer"/>
    <property type="match status" value="1"/>
</dbReference>
<dbReference type="Proteomes" id="UP000199662">
    <property type="component" value="Unassembled WGS sequence"/>
</dbReference>
<proteinExistence type="predicted"/>
<dbReference type="InterPro" id="IPR011650">
    <property type="entry name" value="Peptidase_M20_dimer"/>
</dbReference>
<dbReference type="GO" id="GO:0005737">
    <property type="term" value="C:cytoplasm"/>
    <property type="evidence" value="ECO:0007669"/>
    <property type="project" value="TreeGrafter"/>
</dbReference>
<evidence type="ECO:0000313" key="3">
    <source>
        <dbReference type="EMBL" id="SEJ43355.1"/>
    </source>
</evidence>
<keyword evidence="3" id="KW-0378">Hydrolase</keyword>
<feature type="binding site" evidence="1">
    <location>
        <position position="85"/>
    </location>
    <ligand>
        <name>Mn(2+)</name>
        <dbReference type="ChEBI" id="CHEBI:29035"/>
        <label>2</label>
    </ligand>
</feature>
<organism evidence="3 4">
    <name type="scientific">Propionispira arboris</name>
    <dbReference type="NCBI Taxonomy" id="84035"/>
    <lineage>
        <taxon>Bacteria</taxon>
        <taxon>Bacillati</taxon>
        <taxon>Bacillota</taxon>
        <taxon>Negativicutes</taxon>
        <taxon>Selenomonadales</taxon>
        <taxon>Selenomonadaceae</taxon>
        <taxon>Propionispira</taxon>
    </lineage>
</organism>
<dbReference type="Pfam" id="PF01546">
    <property type="entry name" value="Peptidase_M20"/>
    <property type="match status" value="1"/>
</dbReference>
<protein>
    <submittedName>
        <fullName evidence="3">Amidohydrolase</fullName>
    </submittedName>
</protein>
<keyword evidence="1" id="KW-0479">Metal-binding</keyword>
<evidence type="ECO:0000256" key="1">
    <source>
        <dbReference type="PIRSR" id="PIRSR005962-1"/>
    </source>
</evidence>
<dbReference type="AlphaFoldDB" id="A0A1H6Z343"/>
<dbReference type="InterPro" id="IPR052030">
    <property type="entry name" value="Peptidase_M20/M20A_hydrolases"/>
</dbReference>
<dbReference type="GO" id="GO:0046657">
    <property type="term" value="P:folic acid catabolic process"/>
    <property type="evidence" value="ECO:0007669"/>
    <property type="project" value="TreeGrafter"/>
</dbReference>
<sequence length="367" mass="38885">MSSVLDFYKYLHTIPELGHQEFKTAAFLADRLEKYGFQVTRNIGGSTGIVGIYDSKQPGPTLALRADMDALGSMVDGVVAANHTCGHDAHSSMVLAAAKELLETNAIQKGKLKILFQPAEEIGTGALSMIKAGVIDDVDIILGQHVRPYQETPMGKAAGAVYYSASTRIIAKITGLTAHGARPHLGINAIDAATAAITAVNAIHLDPALSYSAKATRFICDTSVTNVIPDEANVTWDLRAEKNSTMKQLCEFVEKAILAGAATVGATASVAIVNPIPAAEFDQTIIDVLKKSIIATLGENGLQPDIFTPGGEDFNFFKQYKPTIQAGFIGLGCDLKPGLHHPAMHFNLDALPTGVAILVHATKQILG</sequence>
<dbReference type="Gene3D" id="3.40.630.10">
    <property type="entry name" value="Zn peptidases"/>
    <property type="match status" value="1"/>
</dbReference>
<dbReference type="SUPFAM" id="SSF53187">
    <property type="entry name" value="Zn-dependent exopeptidases"/>
    <property type="match status" value="1"/>
</dbReference>
<dbReference type="SUPFAM" id="SSF55031">
    <property type="entry name" value="Bacterial exopeptidase dimerisation domain"/>
    <property type="match status" value="1"/>
</dbReference>
<dbReference type="STRING" id="84035.SAMN05660742_107130"/>
<feature type="binding site" evidence="1">
    <location>
        <position position="145"/>
    </location>
    <ligand>
        <name>Mn(2+)</name>
        <dbReference type="ChEBI" id="CHEBI:29035"/>
        <label>2</label>
    </ligand>
</feature>
<name>A0A1H6Z343_9FIRM</name>
<evidence type="ECO:0000313" key="4">
    <source>
        <dbReference type="Proteomes" id="UP000199662"/>
    </source>
</evidence>
<feature type="binding site" evidence="1">
    <location>
        <position position="340"/>
    </location>
    <ligand>
        <name>Mn(2+)</name>
        <dbReference type="ChEBI" id="CHEBI:29035"/>
        <label>2</label>
    </ligand>
</feature>
<dbReference type="GO" id="GO:0016805">
    <property type="term" value="F:dipeptidase activity"/>
    <property type="evidence" value="ECO:0007669"/>
    <property type="project" value="TreeGrafter"/>
</dbReference>
<dbReference type="InterPro" id="IPR036264">
    <property type="entry name" value="Bact_exopeptidase_dim_dom"/>
</dbReference>
<dbReference type="InterPro" id="IPR002933">
    <property type="entry name" value="Peptidase_M20"/>
</dbReference>
<comment type="cofactor">
    <cofactor evidence="1">
        <name>Mn(2+)</name>
        <dbReference type="ChEBI" id="CHEBI:29035"/>
    </cofactor>
    <text evidence="1">The Mn(2+) ion enhances activity.</text>
</comment>
<dbReference type="EMBL" id="FNZK01000007">
    <property type="protein sequence ID" value="SEJ43355.1"/>
    <property type="molecule type" value="Genomic_DNA"/>
</dbReference>
<accession>A0A1H6Z343</accession>
<feature type="binding site" evidence="1">
    <location>
        <position position="87"/>
    </location>
    <ligand>
        <name>Mn(2+)</name>
        <dbReference type="ChEBI" id="CHEBI:29035"/>
        <label>2</label>
    </ligand>
</feature>
<dbReference type="Gene3D" id="3.30.70.360">
    <property type="match status" value="1"/>
</dbReference>